<keyword evidence="2" id="KW-0520">NAD</keyword>
<evidence type="ECO:0000256" key="1">
    <source>
        <dbReference type="ARBA" id="ARBA00023002"/>
    </source>
</evidence>
<gene>
    <name evidence="4" type="primary">ghrA_1</name>
    <name evidence="4" type="ORF">RUE5091_02240</name>
</gene>
<dbReference type="Pfam" id="PF02826">
    <property type="entry name" value="2-Hacid_dh_C"/>
    <property type="match status" value="1"/>
</dbReference>
<protein>
    <submittedName>
        <fullName evidence="4">Glyoxylate/hydroxypyruvate reductase A</fullName>
        <ecNumber evidence="4">1.1.1.79</ecNumber>
    </submittedName>
</protein>
<evidence type="ECO:0000256" key="2">
    <source>
        <dbReference type="ARBA" id="ARBA00023027"/>
    </source>
</evidence>
<evidence type="ECO:0000313" key="5">
    <source>
        <dbReference type="Proteomes" id="UP000051260"/>
    </source>
</evidence>
<dbReference type="CDD" id="cd12164">
    <property type="entry name" value="GDH_like_2"/>
    <property type="match status" value="1"/>
</dbReference>
<name>A0A0P1IRZ6_9RHOB</name>
<dbReference type="InterPro" id="IPR029753">
    <property type="entry name" value="D-isomer_DH_CS"/>
</dbReference>
<dbReference type="PROSITE" id="PS00671">
    <property type="entry name" value="D_2_HYDROXYACID_DH_3"/>
    <property type="match status" value="1"/>
</dbReference>
<dbReference type="GO" id="GO:0030267">
    <property type="term" value="F:glyoxylate reductase (NADPH) activity"/>
    <property type="evidence" value="ECO:0007669"/>
    <property type="project" value="UniProtKB-EC"/>
</dbReference>
<dbReference type="Proteomes" id="UP000051260">
    <property type="component" value="Unassembled WGS sequence"/>
</dbReference>
<keyword evidence="1 4" id="KW-0560">Oxidoreductase</keyword>
<sequence length="310" mass="33372">MPVNVLFSARPALWSIYEPLLTKGLTEAGLDFRLSTECEPDQVDYVVYAPNGGLLDFIPFTRLKAVLSLWAGVEKIAGNETLTVPLARMVDHGLTQGMTEWVVGHVLRYHLGMDRHITVQDGIWAPDPPPLATGRQVCILGLGELGEAAARALAALNFDVTGWSRTAKDIPGITCLHGPDGLGTALSQAEIVVLLLPDTPATENILNVETLAMLPKGACIINPGRGPLIDDDALLAALNSGQVGHATLDVFRVEPLAADHPYWAHPNVTVTPHIASETRPETAAQVICENIRRGEEGKPFLHLVDRSLGY</sequence>
<keyword evidence="5" id="KW-1185">Reference proteome</keyword>
<feature type="domain" description="D-isomer specific 2-hydroxyacid dehydrogenase NAD-binding" evidence="3">
    <location>
        <begin position="118"/>
        <end position="275"/>
    </location>
</feature>
<dbReference type="Gene3D" id="3.40.50.720">
    <property type="entry name" value="NAD(P)-binding Rossmann-like Domain"/>
    <property type="match status" value="2"/>
</dbReference>
<dbReference type="GO" id="GO:0051287">
    <property type="term" value="F:NAD binding"/>
    <property type="evidence" value="ECO:0007669"/>
    <property type="project" value="InterPro"/>
</dbReference>
<dbReference type="STRING" id="1715692.RUE5091_02240"/>
<dbReference type="OrthoDB" id="9787219at2"/>
<dbReference type="InterPro" id="IPR006140">
    <property type="entry name" value="D-isomer_DH_NAD-bd"/>
</dbReference>
<evidence type="ECO:0000259" key="3">
    <source>
        <dbReference type="Pfam" id="PF02826"/>
    </source>
</evidence>
<keyword evidence="4" id="KW-0670">Pyruvate</keyword>
<evidence type="ECO:0000313" key="4">
    <source>
        <dbReference type="EMBL" id="CUK01337.1"/>
    </source>
</evidence>
<dbReference type="PANTHER" id="PTHR43333">
    <property type="entry name" value="2-HACID_DH_C DOMAIN-CONTAINING PROTEIN"/>
    <property type="match status" value="1"/>
</dbReference>
<dbReference type="SUPFAM" id="SSF51735">
    <property type="entry name" value="NAD(P)-binding Rossmann-fold domains"/>
    <property type="match status" value="1"/>
</dbReference>
<dbReference type="PANTHER" id="PTHR43333:SF1">
    <property type="entry name" value="D-ISOMER SPECIFIC 2-HYDROXYACID DEHYDROGENASE NAD-BINDING DOMAIN-CONTAINING PROTEIN"/>
    <property type="match status" value="1"/>
</dbReference>
<dbReference type="EMBL" id="CYUD01000006">
    <property type="protein sequence ID" value="CUK01337.1"/>
    <property type="molecule type" value="Genomic_DNA"/>
</dbReference>
<accession>A0A0P1IRZ6</accession>
<proteinExistence type="predicted"/>
<organism evidence="4 5">
    <name type="scientific">Ruegeria denitrificans</name>
    <dbReference type="NCBI Taxonomy" id="1715692"/>
    <lineage>
        <taxon>Bacteria</taxon>
        <taxon>Pseudomonadati</taxon>
        <taxon>Pseudomonadota</taxon>
        <taxon>Alphaproteobacteria</taxon>
        <taxon>Rhodobacterales</taxon>
        <taxon>Roseobacteraceae</taxon>
        <taxon>Ruegeria</taxon>
    </lineage>
</organism>
<dbReference type="RefSeq" id="WP_058281960.1">
    <property type="nucleotide sequence ID" value="NZ_CYUD01000006.1"/>
</dbReference>
<dbReference type="AlphaFoldDB" id="A0A0P1IRZ6"/>
<dbReference type="EC" id="1.1.1.79" evidence="4"/>
<reference evidence="5" key="1">
    <citation type="submission" date="2015-09" db="EMBL/GenBank/DDBJ databases">
        <authorList>
            <person name="Rodrigo-Torres L."/>
            <person name="Arahal D.R."/>
        </authorList>
    </citation>
    <scope>NUCLEOTIDE SEQUENCE [LARGE SCALE GENOMIC DNA]</scope>
    <source>
        <strain evidence="5">CECT 5091</strain>
    </source>
</reference>
<dbReference type="InterPro" id="IPR036291">
    <property type="entry name" value="NAD(P)-bd_dom_sf"/>
</dbReference>